<proteinExistence type="predicted"/>
<name>A0AAF3F4F1_9BILA</name>
<evidence type="ECO:0000313" key="2">
    <source>
        <dbReference type="Proteomes" id="UP000887575"/>
    </source>
</evidence>
<evidence type="ECO:0000313" key="3">
    <source>
        <dbReference type="WBParaSite" id="MBELARI_LOCUS21244"/>
    </source>
</evidence>
<protein>
    <submittedName>
        <fullName evidence="3">Uncharacterized protein</fullName>
    </submittedName>
</protein>
<sequence length="318" mass="35780">MAKRTSSDNNIDSQSKKICYEILLSSDDDDDGLDGGYYTNLIDNFDRQHASSSFYSSQTGDGEVSQQNGKNQDAEVSILEETGEGAWPPRLSKNVVSKETVEKTLKEAADLRKENPENDTLNTLSVDDWKSFNVADNLHKMAEFDKKRLNRIKELEEKGLRQMTQIEKRDDLDALDFCNTNKADELKKLIDNLTKSDEKNVKKDEKVKEVDDLVLYDFLLINNVSNVGFDSVSILESDAVPLSWILEYAAEHLNVSKKSLQLRTKANLDGSSELRILSPSLTPVQAKLLASPAVNEILIEMGNVEREANEAESEEKLR</sequence>
<keyword evidence="2" id="KW-1185">Reference proteome</keyword>
<organism evidence="2 3">
    <name type="scientific">Mesorhabditis belari</name>
    <dbReference type="NCBI Taxonomy" id="2138241"/>
    <lineage>
        <taxon>Eukaryota</taxon>
        <taxon>Metazoa</taxon>
        <taxon>Ecdysozoa</taxon>
        <taxon>Nematoda</taxon>
        <taxon>Chromadorea</taxon>
        <taxon>Rhabditida</taxon>
        <taxon>Rhabditina</taxon>
        <taxon>Rhabditomorpha</taxon>
        <taxon>Rhabditoidea</taxon>
        <taxon>Rhabditidae</taxon>
        <taxon>Mesorhabditinae</taxon>
        <taxon>Mesorhabditis</taxon>
    </lineage>
</organism>
<dbReference type="AlphaFoldDB" id="A0AAF3F4F1"/>
<accession>A0AAF3F4F1</accession>
<evidence type="ECO:0000256" key="1">
    <source>
        <dbReference type="SAM" id="MobiDB-lite"/>
    </source>
</evidence>
<dbReference type="WBParaSite" id="MBELARI_LOCUS21244">
    <property type="protein sequence ID" value="MBELARI_LOCUS21244"/>
    <property type="gene ID" value="MBELARI_LOCUS21244"/>
</dbReference>
<dbReference type="Proteomes" id="UP000887575">
    <property type="component" value="Unassembled WGS sequence"/>
</dbReference>
<reference evidence="3" key="1">
    <citation type="submission" date="2024-02" db="UniProtKB">
        <authorList>
            <consortium name="WormBaseParasite"/>
        </authorList>
    </citation>
    <scope>IDENTIFICATION</scope>
</reference>
<feature type="region of interest" description="Disordered" evidence="1">
    <location>
        <begin position="52"/>
        <end position="71"/>
    </location>
</feature>